<dbReference type="InterPro" id="IPR036770">
    <property type="entry name" value="Ankyrin_rpt-contain_sf"/>
</dbReference>
<sequence>MSRRRKPLGLSNGHGLYFHSSPPKVFNNTDEFGKIQYEFIRNIANKTNALVIKPSNIRIWIHDKDIDKLMRVVLEGHGHKLRNEVANQPKVKRFLEYVPHFLGLIKGIHQAVVDNNIEILRAKTSPPVPPQMLSCKDVNGLTPLHKAAGLGHGKIVEYLLNTWPNTATEIDNSGKTPLHYAASLKNNERIFNILIQAGADEMGIDGNGHTPAYYKKSKNSEDIDRALLVAIPDAPRVAEQGFPPSFDWNILPAKFFSENSIRSSQSEFNLSHVKENTMKASSSAFEILSRSNSHQMEDESDPKHEQESEREPVTKKSSKKVQRPKTFNKNDVNNNSTKGKEMNDDDDVETGKAVGSETLLPEERLQKQTTSVKSHQSNPEPDHNNDNDNVNLIDNDNDQMTDSKTLNRIDSESQLMENKEIKDENVVDVGETSNEEKLNEISEDNFDEKGQNKDDEKFQETSQKEIEENFQDDNKEKANEKSHEINDEKSLESSQQNDDELNKNVDILILEDSSQDNEKSKDVNDGDNDKEEEEEDKLSSRQQSAASINDHVDNEIGESSEIKEKENSEIKESKTEEEERKVETLDINFEHPPTPAPKNSENNVIDVAENSKEAGESTTKDIDSNGNSDEEQMDVDNDHEIGSPSPPIEGFITEEAEKQLESQGGDFDTSGFNGDINDDDPLQKLINAGDMEQLALLVLNGNGKQLIGRTSNQPDIQAFLDNVQTYVNKIRKVHVAAREGSLRDLQAALDRRKFSTAKDEVSPNGTTPLHVAVIFGHTAIIRYLGSRFQETLSATDEDNRTALHYAATIKDNGHFYNLLVHLGANPKSTDNLGRTAESYLNHDETDKILSHKDLLKAFGAEEGLADEMLNDQEYKNNQPVEIPLFRTEEGRYLATSLGDPLIKGLTEVANQRPSDPIAFLANYLQNFSTDKPKTSSNKKSEITKPEPKTEANETKPKSGKTLIPVKQKSVENFIDDDNTDSTPGSEERDEHGQSMLHFAAARHFELAGFLDRLQEFEENRERLLHAVRHSDINTVKEVLSLPDAAKLARAKNYYGRCSIHIAVLLENEEIVDYLATNFRQTLRTGDNLERTALHYSMGINNVEAISRILIKNGAKRVLKDLKGRTPSFYYINKSDILRLQEEERE</sequence>
<dbReference type="PANTHER" id="PTHR24172:SF4">
    <property type="entry name" value="ANK_REP_REGION DOMAIN-CONTAINING PROTEIN"/>
    <property type="match status" value="1"/>
</dbReference>
<proteinExistence type="predicted"/>
<feature type="repeat" description="ANK" evidence="1">
    <location>
        <begin position="139"/>
        <end position="161"/>
    </location>
</feature>
<evidence type="ECO:0000313" key="3">
    <source>
        <dbReference type="EMBL" id="CRL04180.1"/>
    </source>
</evidence>
<gene>
    <name evidence="3" type="primary">similar to Arginine kinase</name>
    <name evidence="3" type="ORF">CLUMA_CG017287</name>
</gene>
<feature type="compositionally biased region" description="Basic and acidic residues" evidence="2">
    <location>
        <begin position="930"/>
        <end position="956"/>
    </location>
</feature>
<protein>
    <submittedName>
        <fullName evidence="3">CLUMA_CG017287, isoform B</fullName>
    </submittedName>
</protein>
<dbReference type="InterPro" id="IPR007858">
    <property type="entry name" value="Dpy-30_motif"/>
</dbReference>
<organism evidence="3 4">
    <name type="scientific">Clunio marinus</name>
    <dbReference type="NCBI Taxonomy" id="568069"/>
    <lineage>
        <taxon>Eukaryota</taxon>
        <taxon>Metazoa</taxon>
        <taxon>Ecdysozoa</taxon>
        <taxon>Arthropoda</taxon>
        <taxon>Hexapoda</taxon>
        <taxon>Insecta</taxon>
        <taxon>Pterygota</taxon>
        <taxon>Neoptera</taxon>
        <taxon>Endopterygota</taxon>
        <taxon>Diptera</taxon>
        <taxon>Nematocera</taxon>
        <taxon>Chironomoidea</taxon>
        <taxon>Chironomidae</taxon>
        <taxon>Clunio</taxon>
    </lineage>
</organism>
<dbReference type="SMART" id="SM00248">
    <property type="entry name" value="ANK"/>
    <property type="match status" value="7"/>
</dbReference>
<name>A0A1J1IX93_9DIPT</name>
<dbReference type="Pfam" id="PF05186">
    <property type="entry name" value="Dpy-30"/>
    <property type="match status" value="1"/>
</dbReference>
<dbReference type="InterPro" id="IPR002110">
    <property type="entry name" value="Ankyrin_rpt"/>
</dbReference>
<evidence type="ECO:0000313" key="4">
    <source>
        <dbReference type="Proteomes" id="UP000183832"/>
    </source>
</evidence>
<feature type="compositionally biased region" description="Polar residues" evidence="2">
    <location>
        <begin position="367"/>
        <end position="379"/>
    </location>
</feature>
<feature type="repeat" description="ANK" evidence="1">
    <location>
        <begin position="764"/>
        <end position="784"/>
    </location>
</feature>
<feature type="repeat" description="ANK" evidence="1">
    <location>
        <begin position="173"/>
        <end position="206"/>
    </location>
</feature>
<dbReference type="PROSITE" id="PS50297">
    <property type="entry name" value="ANK_REP_REGION"/>
    <property type="match status" value="3"/>
</dbReference>
<feature type="region of interest" description="Disordered" evidence="2">
    <location>
        <begin position="282"/>
        <end position="636"/>
    </location>
</feature>
<keyword evidence="1" id="KW-0040">ANK repeat</keyword>
<reference evidence="3 4" key="1">
    <citation type="submission" date="2015-04" db="EMBL/GenBank/DDBJ databases">
        <authorList>
            <person name="Syromyatnikov M.Y."/>
            <person name="Popov V.N."/>
        </authorList>
    </citation>
    <scope>NUCLEOTIDE SEQUENCE [LARGE SCALE GENOMIC DNA]</scope>
</reference>
<dbReference type="PROSITE" id="PS50088">
    <property type="entry name" value="ANK_REPEAT"/>
    <property type="match status" value="4"/>
</dbReference>
<dbReference type="CDD" id="cd22966">
    <property type="entry name" value="DD_DYDC-like"/>
    <property type="match status" value="1"/>
</dbReference>
<dbReference type="EMBL" id="CVRI01000061">
    <property type="protein sequence ID" value="CRL04180.1"/>
    <property type="molecule type" value="Genomic_DNA"/>
</dbReference>
<dbReference type="AlphaFoldDB" id="A0A1J1IX93"/>
<dbReference type="SUPFAM" id="SSF48403">
    <property type="entry name" value="Ankyrin repeat"/>
    <property type="match status" value="2"/>
</dbReference>
<evidence type="ECO:0000256" key="2">
    <source>
        <dbReference type="SAM" id="MobiDB-lite"/>
    </source>
</evidence>
<dbReference type="OrthoDB" id="432281at2759"/>
<feature type="region of interest" description="Disordered" evidence="2">
    <location>
        <begin position="928"/>
        <end position="992"/>
    </location>
</feature>
<feature type="repeat" description="ANK" evidence="1">
    <location>
        <begin position="798"/>
        <end position="831"/>
    </location>
</feature>
<dbReference type="Gene3D" id="1.20.890.10">
    <property type="entry name" value="cAMP-dependent protein kinase regulatory subunit, dimerization-anchoring domain"/>
    <property type="match status" value="1"/>
</dbReference>
<feature type="compositionally biased region" description="Basic and acidic residues" evidence="2">
    <location>
        <begin position="447"/>
        <end position="491"/>
    </location>
</feature>
<feature type="compositionally biased region" description="Basic and acidic residues" evidence="2">
    <location>
        <begin position="405"/>
        <end position="425"/>
    </location>
</feature>
<evidence type="ECO:0000256" key="1">
    <source>
        <dbReference type="PROSITE-ProRule" id="PRU00023"/>
    </source>
</evidence>
<feature type="compositionally biased region" description="Basic and acidic residues" evidence="2">
    <location>
        <begin position="295"/>
        <end position="314"/>
    </location>
</feature>
<feature type="compositionally biased region" description="Polar residues" evidence="2">
    <location>
        <begin position="325"/>
        <end position="337"/>
    </location>
</feature>
<dbReference type="Pfam" id="PF12796">
    <property type="entry name" value="Ank_2"/>
    <property type="match status" value="2"/>
</dbReference>
<accession>A0A1J1IX93</accession>
<dbReference type="Proteomes" id="UP000183832">
    <property type="component" value="Unassembled WGS sequence"/>
</dbReference>
<feature type="compositionally biased region" description="Polar residues" evidence="2">
    <location>
        <begin position="282"/>
        <end position="294"/>
    </location>
</feature>
<keyword evidence="4" id="KW-1185">Reference proteome</keyword>
<feature type="compositionally biased region" description="Acidic residues" evidence="2">
    <location>
        <begin position="525"/>
        <end position="536"/>
    </location>
</feature>
<dbReference type="Gene3D" id="1.25.40.20">
    <property type="entry name" value="Ankyrin repeat-containing domain"/>
    <property type="match status" value="4"/>
</dbReference>
<dbReference type="PANTHER" id="PTHR24172">
    <property type="entry name" value="ANK_REP_REGION DOMAIN-CONTAINING PROTEIN"/>
    <property type="match status" value="1"/>
</dbReference>
<dbReference type="InterPro" id="IPR049630">
    <property type="entry name" value="DYDC-like_DD"/>
</dbReference>
<feature type="compositionally biased region" description="Basic and acidic residues" evidence="2">
    <location>
        <begin position="609"/>
        <end position="623"/>
    </location>
</feature>
<feature type="compositionally biased region" description="Basic and acidic residues" evidence="2">
    <location>
        <begin position="550"/>
        <end position="584"/>
    </location>
</feature>